<name>A0ACB8ADN4_9AGAM</name>
<dbReference type="EMBL" id="MU267685">
    <property type="protein sequence ID" value="KAH7911230.1"/>
    <property type="molecule type" value="Genomic_DNA"/>
</dbReference>
<organism evidence="1 2">
    <name type="scientific">Hygrophoropsis aurantiaca</name>
    <dbReference type="NCBI Taxonomy" id="72124"/>
    <lineage>
        <taxon>Eukaryota</taxon>
        <taxon>Fungi</taxon>
        <taxon>Dikarya</taxon>
        <taxon>Basidiomycota</taxon>
        <taxon>Agaricomycotina</taxon>
        <taxon>Agaricomycetes</taxon>
        <taxon>Agaricomycetidae</taxon>
        <taxon>Boletales</taxon>
        <taxon>Coniophorineae</taxon>
        <taxon>Hygrophoropsidaceae</taxon>
        <taxon>Hygrophoropsis</taxon>
    </lineage>
</organism>
<comment type="caution">
    <text evidence="1">The sequence shown here is derived from an EMBL/GenBank/DDBJ whole genome shotgun (WGS) entry which is preliminary data.</text>
</comment>
<evidence type="ECO:0000313" key="1">
    <source>
        <dbReference type="EMBL" id="KAH7911230.1"/>
    </source>
</evidence>
<accession>A0ACB8ADN4</accession>
<dbReference type="Proteomes" id="UP000790377">
    <property type="component" value="Unassembled WGS sequence"/>
</dbReference>
<gene>
    <name evidence="1" type="ORF">BJ138DRAFT_1151172</name>
</gene>
<evidence type="ECO:0000313" key="2">
    <source>
        <dbReference type="Proteomes" id="UP000790377"/>
    </source>
</evidence>
<reference evidence="1" key="1">
    <citation type="journal article" date="2021" name="New Phytol.">
        <title>Evolutionary innovations through gain and loss of genes in the ectomycorrhizal Boletales.</title>
        <authorList>
            <person name="Wu G."/>
            <person name="Miyauchi S."/>
            <person name="Morin E."/>
            <person name="Kuo A."/>
            <person name="Drula E."/>
            <person name="Varga T."/>
            <person name="Kohler A."/>
            <person name="Feng B."/>
            <person name="Cao Y."/>
            <person name="Lipzen A."/>
            <person name="Daum C."/>
            <person name="Hundley H."/>
            <person name="Pangilinan J."/>
            <person name="Johnson J."/>
            <person name="Barry K."/>
            <person name="LaButti K."/>
            <person name="Ng V."/>
            <person name="Ahrendt S."/>
            <person name="Min B."/>
            <person name="Choi I.G."/>
            <person name="Park H."/>
            <person name="Plett J.M."/>
            <person name="Magnuson J."/>
            <person name="Spatafora J.W."/>
            <person name="Nagy L.G."/>
            <person name="Henrissat B."/>
            <person name="Grigoriev I.V."/>
            <person name="Yang Z.L."/>
            <person name="Xu J."/>
            <person name="Martin F.M."/>
        </authorList>
    </citation>
    <scope>NUCLEOTIDE SEQUENCE</scope>
    <source>
        <strain evidence="1">ATCC 28755</strain>
    </source>
</reference>
<proteinExistence type="predicted"/>
<sequence>MASLTIARAYQHFFDTHPNRTLALTGGTLNALGDVIAQISQNIVTKEHERRPGWDAARTLRFFCFGFGLSPLLGRWNLFLERRFPLRVRRGQGKVSFGALSKRVAADQLLMAPLGLVFFVGSMGIMEGRNLRQIRQKYADIYAPALLANWRAWPLAQFVNFRYMPLPYRIPFQSACGAFWTLYLSLLNSTEDQKQDHEEALRRTIQ</sequence>
<keyword evidence="2" id="KW-1185">Reference proteome</keyword>
<protein>
    <submittedName>
        <fullName evidence="1">Uncharacterized protein</fullName>
    </submittedName>
</protein>